<evidence type="ECO:0000313" key="1">
    <source>
        <dbReference type="EMBL" id="KAJ9055487.1"/>
    </source>
</evidence>
<sequence>MGVELGRLASLLYGSRFGSAVSVVGTFIGRVRGAPVTLLDPGSCLTGGDGYDLEEYLG</sequence>
<dbReference type="Proteomes" id="UP001165960">
    <property type="component" value="Unassembled WGS sequence"/>
</dbReference>
<evidence type="ECO:0000313" key="2">
    <source>
        <dbReference type="Proteomes" id="UP001165960"/>
    </source>
</evidence>
<proteinExistence type="predicted"/>
<comment type="caution">
    <text evidence="1">The sequence shown here is derived from an EMBL/GenBank/DDBJ whole genome shotgun (WGS) entry which is preliminary data.</text>
</comment>
<name>A0ACC2RZM1_9FUNG</name>
<reference evidence="1" key="1">
    <citation type="submission" date="2022-04" db="EMBL/GenBank/DDBJ databases">
        <title>Genome of the entomopathogenic fungus Entomophthora muscae.</title>
        <authorList>
            <person name="Elya C."/>
            <person name="Lovett B.R."/>
            <person name="Lee E."/>
            <person name="Macias A.M."/>
            <person name="Hajek A.E."/>
            <person name="De Bivort B.L."/>
            <person name="Kasson M.T."/>
            <person name="De Fine Licht H.H."/>
            <person name="Stajich J.E."/>
        </authorList>
    </citation>
    <scope>NUCLEOTIDE SEQUENCE</scope>
    <source>
        <strain evidence="1">Berkeley</strain>
    </source>
</reference>
<gene>
    <name evidence="1" type="ORF">DSO57_1003564</name>
</gene>
<dbReference type="EMBL" id="QTSX02006398">
    <property type="protein sequence ID" value="KAJ9055487.1"/>
    <property type="molecule type" value="Genomic_DNA"/>
</dbReference>
<accession>A0ACC2RZM1</accession>
<keyword evidence="2" id="KW-1185">Reference proteome</keyword>
<protein>
    <submittedName>
        <fullName evidence="1">Uncharacterized protein</fullName>
    </submittedName>
</protein>
<organism evidence="1 2">
    <name type="scientific">Entomophthora muscae</name>
    <dbReference type="NCBI Taxonomy" id="34485"/>
    <lineage>
        <taxon>Eukaryota</taxon>
        <taxon>Fungi</taxon>
        <taxon>Fungi incertae sedis</taxon>
        <taxon>Zoopagomycota</taxon>
        <taxon>Entomophthoromycotina</taxon>
        <taxon>Entomophthoromycetes</taxon>
        <taxon>Entomophthorales</taxon>
        <taxon>Entomophthoraceae</taxon>
        <taxon>Entomophthora</taxon>
    </lineage>
</organism>